<comment type="function">
    <text evidence="6">Catalyzes the dehydration of the S-form of NAD(P)HX at the expense of ADP, which is converted to AMP. Together with NAD(P)HX epimerase, which catalyzes the epimerization of the S- and R-forms, the enzyme allows the repair of both epimers of NAD(P)HX, a damaged form of NAD(P)H that is a result of enzymatic or heat-dependent hydration.</text>
</comment>
<comment type="catalytic activity">
    <reaction evidence="6">
        <text>(6S)-NADHX + ADP = AMP + phosphate + NADH + H(+)</text>
        <dbReference type="Rhea" id="RHEA:32223"/>
        <dbReference type="ChEBI" id="CHEBI:15378"/>
        <dbReference type="ChEBI" id="CHEBI:43474"/>
        <dbReference type="ChEBI" id="CHEBI:57945"/>
        <dbReference type="ChEBI" id="CHEBI:64074"/>
        <dbReference type="ChEBI" id="CHEBI:456215"/>
        <dbReference type="ChEBI" id="CHEBI:456216"/>
        <dbReference type="EC" id="4.2.1.136"/>
    </reaction>
</comment>
<feature type="binding site" evidence="6">
    <location>
        <position position="227"/>
    </location>
    <ligand>
        <name>(6S)-NADPHX</name>
        <dbReference type="ChEBI" id="CHEBI:64076"/>
    </ligand>
</feature>
<keyword evidence="5 6" id="KW-0456">Lyase</keyword>
<comment type="caution">
    <text evidence="8">The sequence shown here is derived from an EMBL/GenBank/DDBJ whole genome shotgun (WGS) entry which is preliminary data.</text>
</comment>
<keyword evidence="8" id="KW-0418">Kinase</keyword>
<accession>A0AAW3SZ39</accession>
<dbReference type="PROSITE" id="PS51383">
    <property type="entry name" value="YJEF_C_3"/>
    <property type="match status" value="1"/>
</dbReference>
<keyword evidence="2 6" id="KW-0067">ATP-binding</keyword>
<dbReference type="HAMAP" id="MF_01965">
    <property type="entry name" value="NADHX_dehydratase"/>
    <property type="match status" value="1"/>
</dbReference>
<dbReference type="RefSeq" id="WP_338085016.1">
    <property type="nucleotide sequence ID" value="NZ_JACGXP010000001.1"/>
</dbReference>
<dbReference type="AlphaFoldDB" id="A0AAW3SZ39"/>
<feature type="domain" description="YjeF C-terminal" evidence="7">
    <location>
        <begin position="8"/>
        <end position="286"/>
    </location>
</feature>
<evidence type="ECO:0000313" key="9">
    <source>
        <dbReference type="Proteomes" id="UP000590225"/>
    </source>
</evidence>
<dbReference type="Pfam" id="PF01256">
    <property type="entry name" value="Carb_kinase"/>
    <property type="match status" value="1"/>
</dbReference>
<sequence>MPAEPIPVTPNLLREWALPEVGGSKYGRGQVLVIGGAARSPGAAMLSATAALRVGGGRLTLAVARSVAPHVAVALPESGVVPLDEDEGGHVAVGAIRGLPEVLAAADAVLVGPGLDEPAGSRDLVAGLAGAVGPATTVVLDAFALGIADGLSDELAPLRGRLVMTPNSGEAERLLGHECSDDAIDAVEIAERFGAVVSLGGIIAVPDGRTWAKGTGTGGLGTSGSGDVLSGAITGLLARGADVAQATVWATQVHAAAGDRLAVQVGPMGYLASELLAEIPRVLVEFGA</sequence>
<dbReference type="PANTHER" id="PTHR12592">
    <property type="entry name" value="ATP-DEPENDENT (S)-NAD(P)H-HYDRATE DEHYDRATASE FAMILY MEMBER"/>
    <property type="match status" value="1"/>
</dbReference>
<dbReference type="GO" id="GO:0052855">
    <property type="term" value="F:ADP-dependent NAD(P)H-hydrate dehydratase activity"/>
    <property type="evidence" value="ECO:0007669"/>
    <property type="project" value="UniProtKB-UniRule"/>
</dbReference>
<dbReference type="EC" id="4.2.1.136" evidence="6"/>
<dbReference type="CDD" id="cd01171">
    <property type="entry name" value="YXKO-related"/>
    <property type="match status" value="1"/>
</dbReference>
<reference evidence="8 9" key="1">
    <citation type="submission" date="2020-07" db="EMBL/GenBank/DDBJ databases">
        <title>Above-ground endophytic microbial communities from plants in different locations in the United States.</title>
        <authorList>
            <person name="Frank C."/>
        </authorList>
    </citation>
    <scope>NUCLEOTIDE SEQUENCE [LARGE SCALE GENOMIC DNA]</scope>
    <source>
        <strain evidence="8 9">WPL5_2</strain>
    </source>
</reference>
<gene>
    <name evidence="6" type="primary">nnrD</name>
    <name evidence="8" type="ORF">FHW23_000223</name>
</gene>
<dbReference type="Gene3D" id="3.40.1190.20">
    <property type="match status" value="1"/>
</dbReference>
<dbReference type="Proteomes" id="UP000590225">
    <property type="component" value="Unassembled WGS sequence"/>
</dbReference>
<feature type="binding site" evidence="6">
    <location>
        <position position="43"/>
    </location>
    <ligand>
        <name>(6S)-NADPHX</name>
        <dbReference type="ChEBI" id="CHEBI:64076"/>
    </ligand>
</feature>
<protein>
    <recommendedName>
        <fullName evidence="6">ADP-dependent (S)-NAD(P)H-hydrate dehydratase</fullName>
        <ecNumber evidence="6">4.2.1.136</ecNumber>
    </recommendedName>
    <alternativeName>
        <fullName evidence="6">ADP-dependent NAD(P)HX dehydratase</fullName>
    </alternativeName>
</protein>
<evidence type="ECO:0000256" key="4">
    <source>
        <dbReference type="ARBA" id="ARBA00023027"/>
    </source>
</evidence>
<keyword evidence="8" id="KW-0808">Transferase</keyword>
<dbReference type="InterPro" id="IPR000631">
    <property type="entry name" value="CARKD"/>
</dbReference>
<evidence type="ECO:0000256" key="6">
    <source>
        <dbReference type="HAMAP-Rule" id="MF_01965"/>
    </source>
</evidence>
<dbReference type="GO" id="GO:0046496">
    <property type="term" value="P:nicotinamide nucleotide metabolic process"/>
    <property type="evidence" value="ECO:0007669"/>
    <property type="project" value="UniProtKB-UniRule"/>
</dbReference>
<dbReference type="GO" id="GO:0016301">
    <property type="term" value="F:kinase activity"/>
    <property type="evidence" value="ECO:0007669"/>
    <property type="project" value="UniProtKB-KW"/>
</dbReference>
<comment type="subunit">
    <text evidence="6">Homotetramer.</text>
</comment>
<comment type="similarity">
    <text evidence="6">Belongs to the NnrD/CARKD family.</text>
</comment>
<keyword evidence="3 6" id="KW-0521">NADP</keyword>
<dbReference type="GO" id="GO:0052856">
    <property type="term" value="F:NAD(P)HX epimerase activity"/>
    <property type="evidence" value="ECO:0007669"/>
    <property type="project" value="TreeGrafter"/>
</dbReference>
<name>A0AAW3SZ39_9MICO</name>
<dbReference type="SUPFAM" id="SSF53613">
    <property type="entry name" value="Ribokinase-like"/>
    <property type="match status" value="1"/>
</dbReference>
<evidence type="ECO:0000256" key="2">
    <source>
        <dbReference type="ARBA" id="ARBA00022840"/>
    </source>
</evidence>
<dbReference type="NCBIfam" id="TIGR00196">
    <property type="entry name" value="yjeF_cterm"/>
    <property type="match status" value="1"/>
</dbReference>
<evidence type="ECO:0000313" key="8">
    <source>
        <dbReference type="EMBL" id="MBA8988991.1"/>
    </source>
</evidence>
<comment type="caution">
    <text evidence="6">Lacks conserved residue(s) required for the propagation of feature annotation.</text>
</comment>
<dbReference type="InterPro" id="IPR029056">
    <property type="entry name" value="Ribokinase-like"/>
</dbReference>
<dbReference type="GO" id="GO:0110051">
    <property type="term" value="P:metabolite repair"/>
    <property type="evidence" value="ECO:0007669"/>
    <property type="project" value="TreeGrafter"/>
</dbReference>
<evidence type="ECO:0000256" key="5">
    <source>
        <dbReference type="ARBA" id="ARBA00023239"/>
    </source>
</evidence>
<keyword evidence="4 6" id="KW-0520">NAD</keyword>
<feature type="binding site" evidence="6">
    <location>
        <position position="226"/>
    </location>
    <ligand>
        <name>AMP</name>
        <dbReference type="ChEBI" id="CHEBI:456215"/>
    </ligand>
</feature>
<comment type="catalytic activity">
    <reaction evidence="6">
        <text>(6S)-NADPHX + ADP = AMP + phosphate + NADPH + H(+)</text>
        <dbReference type="Rhea" id="RHEA:32235"/>
        <dbReference type="ChEBI" id="CHEBI:15378"/>
        <dbReference type="ChEBI" id="CHEBI:43474"/>
        <dbReference type="ChEBI" id="CHEBI:57783"/>
        <dbReference type="ChEBI" id="CHEBI:64076"/>
        <dbReference type="ChEBI" id="CHEBI:456215"/>
        <dbReference type="ChEBI" id="CHEBI:456216"/>
        <dbReference type="EC" id="4.2.1.136"/>
    </reaction>
</comment>
<dbReference type="EMBL" id="JACGXP010000001">
    <property type="protein sequence ID" value="MBA8988991.1"/>
    <property type="molecule type" value="Genomic_DNA"/>
</dbReference>
<feature type="binding site" evidence="6">
    <location>
        <position position="114"/>
    </location>
    <ligand>
        <name>(6S)-NADPHX</name>
        <dbReference type="ChEBI" id="CHEBI:64076"/>
    </ligand>
</feature>
<organism evidence="8 9">
    <name type="scientific">Curtobacterium pusillum</name>
    <dbReference type="NCBI Taxonomy" id="69373"/>
    <lineage>
        <taxon>Bacteria</taxon>
        <taxon>Bacillati</taxon>
        <taxon>Actinomycetota</taxon>
        <taxon>Actinomycetes</taxon>
        <taxon>Micrococcales</taxon>
        <taxon>Microbacteriaceae</taxon>
        <taxon>Curtobacterium</taxon>
    </lineage>
</organism>
<evidence type="ECO:0000256" key="1">
    <source>
        <dbReference type="ARBA" id="ARBA00022741"/>
    </source>
</evidence>
<dbReference type="PANTHER" id="PTHR12592:SF0">
    <property type="entry name" value="ATP-DEPENDENT (S)-NAD(P)H-HYDRATE DEHYDRATASE"/>
    <property type="match status" value="1"/>
</dbReference>
<dbReference type="GO" id="GO:0005524">
    <property type="term" value="F:ATP binding"/>
    <property type="evidence" value="ECO:0007669"/>
    <property type="project" value="UniProtKB-KW"/>
</dbReference>
<evidence type="ECO:0000259" key="7">
    <source>
        <dbReference type="PROSITE" id="PS51383"/>
    </source>
</evidence>
<comment type="cofactor">
    <cofactor evidence="6">
        <name>Mg(2+)</name>
        <dbReference type="ChEBI" id="CHEBI:18420"/>
    </cofactor>
</comment>
<keyword evidence="1 6" id="KW-0547">Nucleotide-binding</keyword>
<evidence type="ECO:0000256" key="3">
    <source>
        <dbReference type="ARBA" id="ARBA00022857"/>
    </source>
</evidence>
<proteinExistence type="inferred from homology"/>